<evidence type="ECO:0000313" key="2">
    <source>
        <dbReference type="EMBL" id="XCD05665.1"/>
    </source>
</evidence>
<feature type="region of interest" description="Disordered" evidence="1">
    <location>
        <begin position="134"/>
        <end position="167"/>
    </location>
</feature>
<evidence type="ECO:0000313" key="4">
    <source>
        <dbReference type="EMBL" id="XCD07314.1"/>
    </source>
</evidence>
<dbReference type="EMBL" id="PP511590">
    <property type="protein sequence ID" value="XCD05665.1"/>
    <property type="molecule type" value="Genomic_DNA"/>
</dbReference>
<evidence type="ECO:0000313" key="3">
    <source>
        <dbReference type="EMBL" id="XCD07219.1"/>
    </source>
</evidence>
<dbReference type="InterPro" id="IPR014131">
    <property type="entry name" value="Chlamydia_phage_Vp3"/>
</dbReference>
<accession>A0AAU8B4W2</accession>
<protein>
    <submittedName>
        <fullName evidence="4">Internal scaffolding protein</fullName>
    </submittedName>
</protein>
<dbReference type="EMBL" id="PP511767">
    <property type="protein sequence ID" value="XCD07219.1"/>
    <property type="molecule type" value="Genomic_DNA"/>
</dbReference>
<dbReference type="EMBL" id="PP511781">
    <property type="protein sequence ID" value="XCD07314.1"/>
    <property type="molecule type" value="Genomic_DNA"/>
</dbReference>
<organism evidence="4">
    <name type="scientific">Dulem virus 89</name>
    <dbReference type="NCBI Taxonomy" id="3145800"/>
    <lineage>
        <taxon>Viruses</taxon>
        <taxon>Monodnaviria</taxon>
        <taxon>Sangervirae</taxon>
        <taxon>Phixviricota</taxon>
        <taxon>Malgrandaviricetes</taxon>
        <taxon>Petitvirales</taxon>
        <taxon>Microviridae</taxon>
        <taxon>Microvirus</taxon>
    </lineage>
</organism>
<dbReference type="Pfam" id="PF09675">
    <property type="entry name" value="Chlamy_scaf"/>
    <property type="match status" value="1"/>
</dbReference>
<proteinExistence type="predicted"/>
<feature type="compositionally biased region" description="Low complexity" evidence="1">
    <location>
        <begin position="146"/>
        <end position="167"/>
    </location>
</feature>
<sequence length="167" mass="18443">MVQKVKIYSKYDTPPRVVCPLEAGSNVDKEAGVYTDINFIVKRYVDSDGTSGFPVRVNYNRPIYGDFSKNYTISDAIDLRANMLYLYEELPENIRSQFKNFNEFLVKIGSSSDEEYARMLSDLDYNTVAQTVKPAPDNSGAVASGSVQSTTTSANNASTDTSVGTTQ</sequence>
<name>A0AAU8B4W2_9VIRU</name>
<reference evidence="4" key="1">
    <citation type="submission" date="2024-03" db="EMBL/GenBank/DDBJ databases">
        <title>Diverse circular DNA viruses in blood, oral, and fecal samples of captive lemurs.</title>
        <authorList>
            <person name="Paietta E.N."/>
            <person name="Kraberger S."/>
            <person name="Lund M.C."/>
            <person name="Custer J.M."/>
            <person name="Vargas K.M."/>
            <person name="Ehmke E.E."/>
            <person name="Yoder A.D."/>
            <person name="Varsani A."/>
        </authorList>
    </citation>
    <scope>NUCLEOTIDE SEQUENCE</scope>
    <source>
        <strain evidence="2">Duke_24FS_127</strain>
        <strain evidence="3">Duke_26_106</strain>
        <strain evidence="4">Duke_27FF_2135</strain>
    </source>
</reference>
<evidence type="ECO:0000256" key="1">
    <source>
        <dbReference type="SAM" id="MobiDB-lite"/>
    </source>
</evidence>